<dbReference type="InterPro" id="IPR019063">
    <property type="entry name" value="Restrct_endonuc_II_LlaMI"/>
</dbReference>
<proteinExistence type="predicted"/>
<organism evidence="1">
    <name type="scientific">viral metagenome</name>
    <dbReference type="NCBI Taxonomy" id="1070528"/>
    <lineage>
        <taxon>unclassified sequences</taxon>
        <taxon>metagenomes</taxon>
        <taxon>organismal metagenomes</taxon>
    </lineage>
</organism>
<dbReference type="Gene3D" id="3.40.210.20">
    <property type="entry name" value="MvaI/BcnI restriction endonuclease, catalytic domain"/>
    <property type="match status" value="1"/>
</dbReference>
<dbReference type="AlphaFoldDB" id="A0A6C0LN70"/>
<dbReference type="Pfam" id="PF09562">
    <property type="entry name" value="RE_LlaMI"/>
    <property type="match status" value="1"/>
</dbReference>
<dbReference type="EMBL" id="MN740514">
    <property type="protein sequence ID" value="QHU30722.1"/>
    <property type="molecule type" value="Genomic_DNA"/>
</dbReference>
<reference evidence="1" key="1">
    <citation type="journal article" date="2020" name="Nature">
        <title>Giant virus diversity and host interactions through global metagenomics.</title>
        <authorList>
            <person name="Schulz F."/>
            <person name="Roux S."/>
            <person name="Paez-Espino D."/>
            <person name="Jungbluth S."/>
            <person name="Walsh D.A."/>
            <person name="Denef V.J."/>
            <person name="McMahon K.D."/>
            <person name="Konstantinidis K.T."/>
            <person name="Eloe-Fadrosh E.A."/>
            <person name="Kyrpides N.C."/>
            <person name="Woyke T."/>
        </authorList>
    </citation>
    <scope>NUCLEOTIDE SEQUENCE</scope>
    <source>
        <strain evidence="1">GVMAG-M-3300027833-19</strain>
    </source>
</reference>
<accession>A0A6C0LN70</accession>
<name>A0A6C0LN70_9ZZZZ</name>
<protein>
    <submittedName>
        <fullName evidence="1">Uncharacterized protein</fullName>
    </submittedName>
</protein>
<dbReference type="InterPro" id="IPR043004">
    <property type="entry name" value="MvaI_BcnI_cat"/>
</dbReference>
<evidence type="ECO:0000313" key="1">
    <source>
        <dbReference type="EMBL" id="QHU30722.1"/>
    </source>
</evidence>
<sequence length="240" mass="28590">MWKCNVKGKKFTGEKKHCGSEGQWLEDLFGISPNSNNDADLRGYEIKKESDKITFGDWSALEYLFTKKKRFTSNYMTKNMFIETFGTFKDDKKRYSWSGKCFPTYGIWNYCGQIIEFDEDNNLCIYYSYEKDKRPKKNEFPTFLKKEKKILIAIWTYGKLEKHVNKKFNKKGFIICKKDNSDVYNSICFGSPLDVNLFFEGIKKQKIYLDSGMYQGNNRNYSQFRANKDFWNSLIIEEYF</sequence>